<keyword evidence="6" id="KW-1185">Reference proteome</keyword>
<dbReference type="GO" id="GO:0030170">
    <property type="term" value="F:pyridoxal phosphate binding"/>
    <property type="evidence" value="ECO:0007669"/>
    <property type="project" value="TreeGrafter"/>
</dbReference>
<dbReference type="SUPFAM" id="SSF53383">
    <property type="entry name" value="PLP-dependent transferases"/>
    <property type="match status" value="1"/>
</dbReference>
<comment type="caution">
    <text evidence="5">The sequence shown here is derived from an EMBL/GenBank/DDBJ whole genome shotgun (WGS) entry which is preliminary data.</text>
</comment>
<evidence type="ECO:0000256" key="2">
    <source>
        <dbReference type="ARBA" id="ARBA00022898"/>
    </source>
</evidence>
<dbReference type="InterPro" id="IPR000653">
    <property type="entry name" value="DegT/StrS_aminotransferase"/>
</dbReference>
<dbReference type="OrthoDB" id="9810913at2"/>
<dbReference type="CDD" id="cd00616">
    <property type="entry name" value="AHBA_syn"/>
    <property type="match status" value="1"/>
</dbReference>
<evidence type="ECO:0000313" key="6">
    <source>
        <dbReference type="Proteomes" id="UP000290191"/>
    </source>
</evidence>
<evidence type="ECO:0000256" key="4">
    <source>
        <dbReference type="RuleBase" id="RU004508"/>
    </source>
</evidence>
<protein>
    <submittedName>
        <fullName evidence="5">Lipopolysaccharide biosynthesis protein RfbH</fullName>
    </submittedName>
</protein>
<dbReference type="GO" id="GO:0000271">
    <property type="term" value="P:polysaccharide biosynthetic process"/>
    <property type="evidence" value="ECO:0007669"/>
    <property type="project" value="TreeGrafter"/>
</dbReference>
<dbReference type="GO" id="GO:0008483">
    <property type="term" value="F:transaminase activity"/>
    <property type="evidence" value="ECO:0007669"/>
    <property type="project" value="TreeGrafter"/>
</dbReference>
<dbReference type="NCBIfam" id="NF011936">
    <property type="entry name" value="PRK15407.1"/>
    <property type="match status" value="1"/>
</dbReference>
<comment type="similarity">
    <text evidence="3 4">Belongs to the DegT/DnrJ/EryC1 family.</text>
</comment>
<dbReference type="PANTHER" id="PTHR30244:SF34">
    <property type="entry name" value="DTDP-4-AMINO-4,6-DIDEOXYGALACTOSE TRANSAMINASE"/>
    <property type="match status" value="1"/>
</dbReference>
<evidence type="ECO:0000313" key="5">
    <source>
        <dbReference type="EMBL" id="RXJ62286.1"/>
    </source>
</evidence>
<dbReference type="FunFam" id="3.40.640.10:FF:000079">
    <property type="entry name" value="LPS biosynthesis protein"/>
    <property type="match status" value="1"/>
</dbReference>
<dbReference type="Gene3D" id="3.90.1150.10">
    <property type="entry name" value="Aspartate Aminotransferase, domain 1"/>
    <property type="match status" value="1"/>
</dbReference>
<dbReference type="AlphaFoldDB" id="A0A4Q0XXF8"/>
<evidence type="ECO:0000256" key="1">
    <source>
        <dbReference type="ARBA" id="ARBA00001933"/>
    </source>
</evidence>
<accession>A0A4Q0XXF8</accession>
<evidence type="ECO:0000256" key="3">
    <source>
        <dbReference type="ARBA" id="ARBA00037999"/>
    </source>
</evidence>
<sequence length="470" mass="52655">MKKRVLINAKSYYNAIHKVKNNEPFSPGKSRVNYAGRVYGSEEIETLIDSSLEFYLTAGRYDNIFCEKISKYLQSENINKVNVLTVNSGSSANLIAISSLTSPKLGELCLKENDEVICVAAGFPTSISPIIQNKLIPVFIDVELGSYNIDTSKIEKSITSKTKAIMIAHTLGIPFDLDKILEIAEKYNLWVIEDNCDALGATYSLKREYSLINNKKVSGTAKTGTIGHIGTSSFYPAHQITMGEGGAVYTDSLEIYKIALSFRDWGRDCWCSPGRDNTCKSRFKWQLGLLPKGYDHKYTYSHIGYNLKITDMQAAIGVAQMDRVQGFAEKRYANWKYLNQKLETLKDFFILPIVSESAVPSPFGFALTIKDEKINSRDKIVEFLESCNIQTRTVFAGNILRQPALTQSDVKIKIESGEVKAANTLVEEDVKILANTDLVMKNTFWVGVYPGLSNEMLDYMIDKIIEATKK</sequence>
<proteinExistence type="inferred from homology"/>
<dbReference type="Gene3D" id="3.40.640.10">
    <property type="entry name" value="Type I PLP-dependent aspartate aminotransferase-like (Major domain)"/>
    <property type="match status" value="1"/>
</dbReference>
<dbReference type="PANTHER" id="PTHR30244">
    <property type="entry name" value="TRANSAMINASE"/>
    <property type="match status" value="1"/>
</dbReference>
<comment type="cofactor">
    <cofactor evidence="1">
        <name>pyridoxal 5'-phosphate</name>
        <dbReference type="ChEBI" id="CHEBI:597326"/>
    </cofactor>
</comment>
<reference evidence="5 6" key="1">
    <citation type="submission" date="2017-10" db="EMBL/GenBank/DDBJ databases">
        <title>Genomics of the genus Arcobacter.</title>
        <authorList>
            <person name="Perez-Cataluna A."/>
            <person name="Figueras M.J."/>
        </authorList>
    </citation>
    <scope>NUCLEOTIDE SEQUENCE [LARGE SCALE GENOMIC DNA]</scope>
    <source>
        <strain evidence="5 6">DSM 24636</strain>
    </source>
</reference>
<dbReference type="InterPro" id="IPR015424">
    <property type="entry name" value="PyrdxlP-dep_Trfase"/>
</dbReference>
<name>A0A4Q0XXF8_9BACT</name>
<dbReference type="InterPro" id="IPR015421">
    <property type="entry name" value="PyrdxlP-dep_Trfase_major"/>
</dbReference>
<dbReference type="Pfam" id="PF01041">
    <property type="entry name" value="DegT_DnrJ_EryC1"/>
    <property type="match status" value="1"/>
</dbReference>
<dbReference type="InterPro" id="IPR015422">
    <property type="entry name" value="PyrdxlP-dep_Trfase_small"/>
</dbReference>
<dbReference type="Proteomes" id="UP000290191">
    <property type="component" value="Unassembled WGS sequence"/>
</dbReference>
<dbReference type="EMBL" id="PDKO01000009">
    <property type="protein sequence ID" value="RXJ62286.1"/>
    <property type="molecule type" value="Genomic_DNA"/>
</dbReference>
<organism evidence="5 6">
    <name type="scientific">Halarcobacter anaerophilus</name>
    <dbReference type="NCBI Taxonomy" id="877500"/>
    <lineage>
        <taxon>Bacteria</taxon>
        <taxon>Pseudomonadati</taxon>
        <taxon>Campylobacterota</taxon>
        <taxon>Epsilonproteobacteria</taxon>
        <taxon>Campylobacterales</taxon>
        <taxon>Arcobacteraceae</taxon>
        <taxon>Halarcobacter</taxon>
    </lineage>
</organism>
<keyword evidence="2 4" id="KW-0663">Pyridoxal phosphate</keyword>
<gene>
    <name evidence="5" type="ORF">CRV06_10610</name>
</gene>